<comment type="caution">
    <text evidence="1">The sequence shown here is derived from an EMBL/GenBank/DDBJ whole genome shotgun (WGS) entry which is preliminary data.</text>
</comment>
<dbReference type="EMBL" id="JAHRIP010039302">
    <property type="protein sequence ID" value="MEQ2295993.1"/>
    <property type="molecule type" value="Genomic_DNA"/>
</dbReference>
<gene>
    <name evidence="1" type="ORF">AMECASPLE_020289</name>
</gene>
<proteinExistence type="predicted"/>
<sequence>MVPAASRTGQPEESPPGFQLTVNQVVADEYTAAVYSSATTNQRTFHLQIFQDRNLQEQIPRLPEVCSKVLLQISPKCFPGHRGHLQHQSLELPLTISSEVPPSSEME</sequence>
<protein>
    <submittedName>
        <fullName evidence="1">Uncharacterized protein</fullName>
    </submittedName>
</protein>
<dbReference type="Proteomes" id="UP001469553">
    <property type="component" value="Unassembled WGS sequence"/>
</dbReference>
<keyword evidence="2" id="KW-1185">Reference proteome</keyword>
<name>A0ABV0YQ58_9TELE</name>
<accession>A0ABV0YQ58</accession>
<evidence type="ECO:0000313" key="1">
    <source>
        <dbReference type="EMBL" id="MEQ2295993.1"/>
    </source>
</evidence>
<reference evidence="1 2" key="1">
    <citation type="submission" date="2021-06" db="EMBL/GenBank/DDBJ databases">
        <authorList>
            <person name="Palmer J.M."/>
        </authorList>
    </citation>
    <scope>NUCLEOTIDE SEQUENCE [LARGE SCALE GENOMIC DNA]</scope>
    <source>
        <strain evidence="1 2">AS_MEX2019</strain>
        <tissue evidence="1">Muscle</tissue>
    </source>
</reference>
<evidence type="ECO:0000313" key="2">
    <source>
        <dbReference type="Proteomes" id="UP001469553"/>
    </source>
</evidence>
<organism evidence="1 2">
    <name type="scientific">Ameca splendens</name>
    <dbReference type="NCBI Taxonomy" id="208324"/>
    <lineage>
        <taxon>Eukaryota</taxon>
        <taxon>Metazoa</taxon>
        <taxon>Chordata</taxon>
        <taxon>Craniata</taxon>
        <taxon>Vertebrata</taxon>
        <taxon>Euteleostomi</taxon>
        <taxon>Actinopterygii</taxon>
        <taxon>Neopterygii</taxon>
        <taxon>Teleostei</taxon>
        <taxon>Neoteleostei</taxon>
        <taxon>Acanthomorphata</taxon>
        <taxon>Ovalentaria</taxon>
        <taxon>Atherinomorphae</taxon>
        <taxon>Cyprinodontiformes</taxon>
        <taxon>Goodeidae</taxon>
        <taxon>Ameca</taxon>
    </lineage>
</organism>